<feature type="domain" description="DUF7730" evidence="2">
    <location>
        <begin position="264"/>
        <end position="380"/>
    </location>
</feature>
<dbReference type="InterPro" id="IPR056632">
    <property type="entry name" value="DUF7730"/>
</dbReference>
<sequence length="445" mass="50867">MSHLIESWEDEKRHTVWDPARPATQPINLSNASPQNQSLFLAKLPLGVRHVIYGHLWALNGLEQHIFAETVWDDEPVMQGLHLPPVVSTSTVSENRNSENQRFGFHLELHSSEKPGNADIDADTPEENDRDYNSGSHADGSLMNIDDSIENESDHDADDYFAQHPDSPPYVSPAHSMADSSRSPSIRGACSSPSSLPPDTQVGHIRRRRCTTDYAHPDISSPNRLSALCDKRAKHCERHGPTFVDGTDPTWDETCYCCKEAYDCLFAKHSNPDPPKERSDFMAMLLVCKSMYGEVLPSVMEHVRWSFTKPQHLSQFLKMQFPMIHLIRRIIVLWDIRQSFDSQLAEWKASLPLLAAMENLKELEIWMDYKRAWVNNEERLEMEDPRQARIWAMAPTNVQLRVTYPKRVAESYSHEPEDAAPYLVRFVRGTGGWVNLQEVHSDTEN</sequence>
<evidence type="ECO:0000313" key="4">
    <source>
        <dbReference type="Proteomes" id="UP000887229"/>
    </source>
</evidence>
<gene>
    <name evidence="3" type="ORF">F5Z01DRAFT_641555</name>
</gene>
<proteinExistence type="predicted"/>
<dbReference type="GeneID" id="70293489"/>
<protein>
    <recommendedName>
        <fullName evidence="2">DUF7730 domain-containing protein</fullName>
    </recommendedName>
</protein>
<dbReference type="EMBL" id="MU251242">
    <property type="protein sequence ID" value="KAG9258852.1"/>
    <property type="molecule type" value="Genomic_DNA"/>
</dbReference>
<evidence type="ECO:0000256" key="1">
    <source>
        <dbReference type="SAM" id="MobiDB-lite"/>
    </source>
</evidence>
<accession>A0A9P8CU09</accession>
<dbReference type="Pfam" id="PF24864">
    <property type="entry name" value="DUF7730"/>
    <property type="match status" value="1"/>
</dbReference>
<comment type="caution">
    <text evidence="3">The sequence shown here is derived from an EMBL/GenBank/DDBJ whole genome shotgun (WGS) entry which is preliminary data.</text>
</comment>
<evidence type="ECO:0000259" key="2">
    <source>
        <dbReference type="Pfam" id="PF24864"/>
    </source>
</evidence>
<dbReference type="Proteomes" id="UP000887229">
    <property type="component" value="Unassembled WGS sequence"/>
</dbReference>
<evidence type="ECO:0000313" key="3">
    <source>
        <dbReference type="EMBL" id="KAG9258852.1"/>
    </source>
</evidence>
<feature type="compositionally biased region" description="Acidic residues" evidence="1">
    <location>
        <begin position="120"/>
        <end position="129"/>
    </location>
</feature>
<feature type="region of interest" description="Disordered" evidence="1">
    <location>
        <begin position="108"/>
        <end position="201"/>
    </location>
</feature>
<organism evidence="3 4">
    <name type="scientific">Emericellopsis atlantica</name>
    <dbReference type="NCBI Taxonomy" id="2614577"/>
    <lineage>
        <taxon>Eukaryota</taxon>
        <taxon>Fungi</taxon>
        <taxon>Dikarya</taxon>
        <taxon>Ascomycota</taxon>
        <taxon>Pezizomycotina</taxon>
        <taxon>Sordariomycetes</taxon>
        <taxon>Hypocreomycetidae</taxon>
        <taxon>Hypocreales</taxon>
        <taxon>Bionectriaceae</taxon>
        <taxon>Emericellopsis</taxon>
    </lineage>
</organism>
<dbReference type="RefSeq" id="XP_046122776.1">
    <property type="nucleotide sequence ID" value="XM_046262586.1"/>
</dbReference>
<keyword evidence="4" id="KW-1185">Reference proteome</keyword>
<feature type="compositionally biased region" description="Acidic residues" evidence="1">
    <location>
        <begin position="147"/>
        <end position="159"/>
    </location>
</feature>
<name>A0A9P8CU09_9HYPO</name>
<reference evidence="3" key="1">
    <citation type="journal article" date="2021" name="IMA Fungus">
        <title>Genomic characterization of three marine fungi, including Emericellopsis atlantica sp. nov. with signatures of a generalist lifestyle and marine biomass degradation.</title>
        <authorList>
            <person name="Hagestad O.C."/>
            <person name="Hou L."/>
            <person name="Andersen J.H."/>
            <person name="Hansen E.H."/>
            <person name="Altermark B."/>
            <person name="Li C."/>
            <person name="Kuhnert E."/>
            <person name="Cox R.J."/>
            <person name="Crous P.W."/>
            <person name="Spatafora J.W."/>
            <person name="Lail K."/>
            <person name="Amirebrahimi M."/>
            <person name="Lipzen A."/>
            <person name="Pangilinan J."/>
            <person name="Andreopoulos W."/>
            <person name="Hayes R.D."/>
            <person name="Ng V."/>
            <person name="Grigoriev I.V."/>
            <person name="Jackson S.A."/>
            <person name="Sutton T.D.S."/>
            <person name="Dobson A.D.W."/>
            <person name="Rama T."/>
        </authorList>
    </citation>
    <scope>NUCLEOTIDE SEQUENCE</scope>
    <source>
        <strain evidence="3">TS7</strain>
    </source>
</reference>
<dbReference type="OrthoDB" id="4757095at2759"/>
<dbReference type="AlphaFoldDB" id="A0A9P8CU09"/>